<accession>A0AAX2IFM5</accession>
<feature type="transmembrane region" description="Helical" evidence="4">
    <location>
        <begin position="12"/>
        <end position="28"/>
    </location>
</feature>
<keyword evidence="1" id="KW-0805">Transcription regulation</keyword>
<organism evidence="6 7">
    <name type="scientific">Capnocytophaga sputigena</name>
    <dbReference type="NCBI Taxonomy" id="1019"/>
    <lineage>
        <taxon>Bacteria</taxon>
        <taxon>Pseudomonadati</taxon>
        <taxon>Bacteroidota</taxon>
        <taxon>Flavobacteriia</taxon>
        <taxon>Flavobacteriales</taxon>
        <taxon>Flavobacteriaceae</taxon>
        <taxon>Capnocytophaga</taxon>
    </lineage>
</organism>
<dbReference type="EMBL" id="UAVP01000008">
    <property type="protein sequence ID" value="SQA75944.1"/>
    <property type="molecule type" value="Genomic_DNA"/>
</dbReference>
<feature type="transmembrane region" description="Helical" evidence="4">
    <location>
        <begin position="103"/>
        <end position="122"/>
    </location>
</feature>
<reference evidence="6 7" key="1">
    <citation type="submission" date="2018-06" db="EMBL/GenBank/DDBJ databases">
        <authorList>
            <consortium name="Pathogen Informatics"/>
            <person name="Doyle S."/>
        </authorList>
    </citation>
    <scope>NUCLEOTIDE SEQUENCE [LARGE SCALE GENOMIC DNA]</scope>
    <source>
        <strain evidence="6 7">NCTC11653</strain>
    </source>
</reference>
<dbReference type="InterPro" id="IPR018060">
    <property type="entry name" value="HTH_AraC"/>
</dbReference>
<feature type="transmembrane region" description="Helical" evidence="4">
    <location>
        <begin position="40"/>
        <end position="61"/>
    </location>
</feature>
<evidence type="ECO:0000313" key="6">
    <source>
        <dbReference type="EMBL" id="SQA75944.1"/>
    </source>
</evidence>
<keyword evidence="2" id="KW-0238">DNA-binding</keyword>
<dbReference type="Pfam" id="PF12833">
    <property type="entry name" value="HTH_18"/>
    <property type="match status" value="1"/>
</dbReference>
<dbReference type="GO" id="GO:0043565">
    <property type="term" value="F:sequence-specific DNA binding"/>
    <property type="evidence" value="ECO:0007669"/>
    <property type="project" value="InterPro"/>
</dbReference>
<dbReference type="InterPro" id="IPR009057">
    <property type="entry name" value="Homeodomain-like_sf"/>
</dbReference>
<comment type="caution">
    <text evidence="6">The sequence shown here is derived from an EMBL/GenBank/DDBJ whole genome shotgun (WGS) entry which is preliminary data.</text>
</comment>
<keyword evidence="3" id="KW-0804">Transcription</keyword>
<keyword evidence="4" id="KW-1133">Transmembrane helix</keyword>
<keyword evidence="4" id="KW-0472">Membrane</keyword>
<feature type="transmembrane region" description="Helical" evidence="4">
    <location>
        <begin position="142"/>
        <end position="162"/>
    </location>
</feature>
<feature type="domain" description="HTH araC/xylS-type" evidence="5">
    <location>
        <begin position="302"/>
        <end position="402"/>
    </location>
</feature>
<dbReference type="Gene3D" id="1.10.10.60">
    <property type="entry name" value="Homeodomain-like"/>
    <property type="match status" value="2"/>
</dbReference>
<feature type="transmembrane region" description="Helical" evidence="4">
    <location>
        <begin position="183"/>
        <end position="207"/>
    </location>
</feature>
<dbReference type="PROSITE" id="PS01124">
    <property type="entry name" value="HTH_ARAC_FAMILY_2"/>
    <property type="match status" value="1"/>
</dbReference>
<keyword evidence="4" id="KW-0812">Transmembrane</keyword>
<proteinExistence type="predicted"/>
<dbReference type="SMART" id="SM00342">
    <property type="entry name" value="HTH_ARAC"/>
    <property type="match status" value="1"/>
</dbReference>
<evidence type="ECO:0000313" key="7">
    <source>
        <dbReference type="Proteomes" id="UP000249902"/>
    </source>
</evidence>
<dbReference type="Proteomes" id="UP000249902">
    <property type="component" value="Unassembled WGS sequence"/>
</dbReference>
<evidence type="ECO:0000256" key="4">
    <source>
        <dbReference type="SAM" id="Phobius"/>
    </source>
</evidence>
<dbReference type="GO" id="GO:0003700">
    <property type="term" value="F:DNA-binding transcription factor activity"/>
    <property type="evidence" value="ECO:0007669"/>
    <property type="project" value="InterPro"/>
</dbReference>
<feature type="transmembrane region" description="Helical" evidence="4">
    <location>
        <begin position="73"/>
        <end position="91"/>
    </location>
</feature>
<gene>
    <name evidence="6" type="ORF">NCTC11653_01857</name>
</gene>
<dbReference type="PANTHER" id="PTHR43280:SF29">
    <property type="entry name" value="ARAC-FAMILY TRANSCRIPTIONAL REGULATOR"/>
    <property type="match status" value="1"/>
</dbReference>
<evidence type="ECO:0000259" key="5">
    <source>
        <dbReference type="PROSITE" id="PS01124"/>
    </source>
</evidence>
<evidence type="ECO:0000256" key="1">
    <source>
        <dbReference type="ARBA" id="ARBA00023015"/>
    </source>
</evidence>
<name>A0AAX2IFM5_CAPSP</name>
<dbReference type="AlphaFoldDB" id="A0AAX2IFM5"/>
<evidence type="ECO:0000256" key="2">
    <source>
        <dbReference type="ARBA" id="ARBA00023125"/>
    </source>
</evidence>
<evidence type="ECO:0000256" key="3">
    <source>
        <dbReference type="ARBA" id="ARBA00023163"/>
    </source>
</evidence>
<sequence length="402" mass="46486">MHFQTEKRMNTLFTIGIFLCFFLAILLFSKKSQSLPDKVLGVWLMCIGVYLLNYYLHYLGYWEKYPHLVGVTHPFPMLFAPFLYLYVSVCAREDQRFHWRDTLHFLPFVVGYIAMFPFLFGYSAEEKAIIDSADYHSGYEWFFTLSFIAFVVVSGVYFVLAYRKINHYERVIGENFGYNEGISLQWLQLLLLGFVAIVAVLVTVYVVEYSLEIDTGFNIEIIAFALFILFIFAIGFWGIRYQGIFSASAAGRVTNLSDKSDGADKVEEVEIFNNFEEETKVPEYRKSGLKAEEASELHQQLLRLMQTEKPYLEPKLSLAQLAEILGVLPNHLSQIINQYEAKNFYDFVNSYRVEEFIALAKKDTDKNFNLLGLAFEAGFNSKSSFNQVFKKFKGQTPSEFLS</sequence>
<feature type="transmembrane region" description="Helical" evidence="4">
    <location>
        <begin position="219"/>
        <end position="239"/>
    </location>
</feature>
<dbReference type="PANTHER" id="PTHR43280">
    <property type="entry name" value="ARAC-FAMILY TRANSCRIPTIONAL REGULATOR"/>
    <property type="match status" value="1"/>
</dbReference>
<dbReference type="SUPFAM" id="SSF46689">
    <property type="entry name" value="Homeodomain-like"/>
    <property type="match status" value="1"/>
</dbReference>
<protein>
    <submittedName>
        <fullName evidence="6">Adenosine deaminase</fullName>
    </submittedName>
</protein>